<dbReference type="EMBL" id="JAIFTL010000191">
    <property type="protein sequence ID" value="KAG9321657.1"/>
    <property type="molecule type" value="Genomic_DNA"/>
</dbReference>
<dbReference type="InterPro" id="IPR036736">
    <property type="entry name" value="ACP-like_sf"/>
</dbReference>
<comment type="caution">
    <text evidence="2">The sequence shown here is derived from an EMBL/GenBank/DDBJ whole genome shotgun (WGS) entry which is preliminary data.</text>
</comment>
<evidence type="ECO:0000313" key="3">
    <source>
        <dbReference type="Proteomes" id="UP000717515"/>
    </source>
</evidence>
<accession>A0A9P8A3K2</accession>
<dbReference type="PROSITE" id="PS50075">
    <property type="entry name" value="CARRIER"/>
    <property type="match status" value="1"/>
</dbReference>
<dbReference type="InterPro" id="IPR009081">
    <property type="entry name" value="PP-bd_ACP"/>
</dbReference>
<proteinExistence type="predicted"/>
<evidence type="ECO:0000259" key="1">
    <source>
        <dbReference type="PROSITE" id="PS50075"/>
    </source>
</evidence>
<dbReference type="Proteomes" id="UP000717515">
    <property type="component" value="Unassembled WGS sequence"/>
</dbReference>
<dbReference type="AlphaFoldDB" id="A0A9P8A3K2"/>
<name>A0A9P8A3K2_MORAP</name>
<gene>
    <name evidence="2" type="ORF">KVV02_007456</name>
</gene>
<sequence>MKYTADVQDLVFKTVSEMLQIQDSPDDVRARITLGSRLKADLGLDVFKTYQLLDKLEQEIAEIDISVEDADKAQTLEDIVTLVAKSRDHSK</sequence>
<feature type="domain" description="Carrier" evidence="1">
    <location>
        <begin position="5"/>
        <end position="87"/>
    </location>
</feature>
<dbReference type="Pfam" id="PF00550">
    <property type="entry name" value="PP-binding"/>
    <property type="match status" value="1"/>
</dbReference>
<evidence type="ECO:0000313" key="2">
    <source>
        <dbReference type="EMBL" id="KAG9321657.1"/>
    </source>
</evidence>
<protein>
    <recommendedName>
        <fullName evidence="1">Carrier domain-containing protein</fullName>
    </recommendedName>
</protein>
<organism evidence="2 3">
    <name type="scientific">Mortierella alpina</name>
    <name type="common">Oleaginous fungus</name>
    <name type="synonym">Mortierella renispora</name>
    <dbReference type="NCBI Taxonomy" id="64518"/>
    <lineage>
        <taxon>Eukaryota</taxon>
        <taxon>Fungi</taxon>
        <taxon>Fungi incertae sedis</taxon>
        <taxon>Mucoromycota</taxon>
        <taxon>Mortierellomycotina</taxon>
        <taxon>Mortierellomycetes</taxon>
        <taxon>Mortierellales</taxon>
        <taxon>Mortierellaceae</taxon>
        <taxon>Mortierella</taxon>
    </lineage>
</organism>
<dbReference type="Gene3D" id="1.10.1200.10">
    <property type="entry name" value="ACP-like"/>
    <property type="match status" value="1"/>
</dbReference>
<dbReference type="SUPFAM" id="SSF47336">
    <property type="entry name" value="ACP-like"/>
    <property type="match status" value="1"/>
</dbReference>
<reference evidence="2" key="1">
    <citation type="submission" date="2021-07" db="EMBL/GenBank/DDBJ databases">
        <title>Draft genome of Mortierella alpina, strain LL118, isolated from an aspen leaf litter sample.</title>
        <authorList>
            <person name="Yang S."/>
            <person name="Vinatzer B.A."/>
        </authorList>
    </citation>
    <scope>NUCLEOTIDE SEQUENCE</scope>
    <source>
        <strain evidence="2">LL118</strain>
    </source>
</reference>